<dbReference type="OrthoDB" id="10251412at2759"/>
<keyword evidence="6" id="KW-0999">Mitochondrion inner membrane</keyword>
<dbReference type="CDD" id="cd19510">
    <property type="entry name" value="RecA-like_BCS1"/>
    <property type="match status" value="1"/>
</dbReference>
<evidence type="ECO:0000259" key="16">
    <source>
        <dbReference type="SMART" id="SM01024"/>
    </source>
</evidence>
<evidence type="ECO:0000256" key="14">
    <source>
        <dbReference type="RuleBase" id="RU003651"/>
    </source>
</evidence>
<dbReference type="Pfam" id="PF25426">
    <property type="entry name" value="AAA_lid_BCS1"/>
    <property type="match status" value="1"/>
</dbReference>
<keyword evidence="10" id="KW-0496">Mitochondrion</keyword>
<evidence type="ECO:0000256" key="1">
    <source>
        <dbReference type="ARBA" id="ARBA00004434"/>
    </source>
</evidence>
<evidence type="ECO:0000256" key="9">
    <source>
        <dbReference type="ARBA" id="ARBA00022989"/>
    </source>
</evidence>
<dbReference type="Pfam" id="PF08740">
    <property type="entry name" value="BCS1_N"/>
    <property type="match status" value="1"/>
</dbReference>
<dbReference type="InterPro" id="IPR057495">
    <property type="entry name" value="AAA_lid_BCS1"/>
</dbReference>
<evidence type="ECO:0000256" key="7">
    <source>
        <dbReference type="ARBA" id="ARBA00022801"/>
    </source>
</evidence>
<feature type="domain" description="BCS1 N-terminal" evidence="16">
    <location>
        <begin position="59"/>
        <end position="201"/>
    </location>
</feature>
<dbReference type="InterPro" id="IPR003960">
    <property type="entry name" value="ATPase_AAA_CS"/>
</dbReference>
<protein>
    <recommendedName>
        <fullName evidence="3">Mitochondrial chaperone BCS1</fullName>
    </recommendedName>
    <alternativeName>
        <fullName evidence="12">BCS1-like protein</fullName>
    </alternativeName>
</protein>
<comment type="catalytic activity">
    <reaction evidence="13">
        <text>ATP + H2O = ADP + phosphate + H(+)</text>
        <dbReference type="Rhea" id="RHEA:13065"/>
        <dbReference type="ChEBI" id="CHEBI:15377"/>
        <dbReference type="ChEBI" id="CHEBI:15378"/>
        <dbReference type="ChEBI" id="CHEBI:30616"/>
        <dbReference type="ChEBI" id="CHEBI:43474"/>
        <dbReference type="ChEBI" id="CHEBI:456216"/>
    </reaction>
    <physiologicalReaction direction="left-to-right" evidence="13">
        <dbReference type="Rhea" id="RHEA:13066"/>
    </physiologicalReaction>
</comment>
<evidence type="ECO:0000256" key="2">
    <source>
        <dbReference type="ARBA" id="ARBA00007448"/>
    </source>
</evidence>
<gene>
    <name evidence="17" type="ORF">BV898_02011</name>
</gene>
<dbReference type="Proteomes" id="UP000192578">
    <property type="component" value="Unassembled WGS sequence"/>
</dbReference>
<comment type="similarity">
    <text evidence="2">Belongs to the AAA ATPase family. BCS1 subfamily.</text>
</comment>
<comment type="subcellular location">
    <subcellularLocation>
        <location evidence="1">Mitochondrion inner membrane</location>
        <topology evidence="1">Single-pass membrane protein</topology>
    </subcellularLocation>
</comment>
<keyword evidence="7" id="KW-0378">Hydrolase</keyword>
<dbReference type="InterPro" id="IPR050747">
    <property type="entry name" value="Mitochondrial_chaperone_BCS1"/>
</dbReference>
<evidence type="ECO:0000256" key="8">
    <source>
        <dbReference type="ARBA" id="ARBA00022840"/>
    </source>
</evidence>
<dbReference type="GO" id="GO:0016887">
    <property type="term" value="F:ATP hydrolysis activity"/>
    <property type="evidence" value="ECO:0007669"/>
    <property type="project" value="InterPro"/>
</dbReference>
<dbReference type="Gene3D" id="3.40.50.300">
    <property type="entry name" value="P-loop containing nucleotide triphosphate hydrolases"/>
    <property type="match status" value="1"/>
</dbReference>
<dbReference type="InterPro" id="IPR003959">
    <property type="entry name" value="ATPase_AAA_core"/>
</dbReference>
<proteinExistence type="inferred from homology"/>
<keyword evidence="9" id="KW-1133">Transmembrane helix</keyword>
<evidence type="ECO:0000313" key="18">
    <source>
        <dbReference type="Proteomes" id="UP000192578"/>
    </source>
</evidence>
<feature type="domain" description="AAA+ ATPase" evidence="15">
    <location>
        <begin position="232"/>
        <end position="382"/>
    </location>
</feature>
<keyword evidence="4" id="KW-0812">Transmembrane</keyword>
<dbReference type="GO" id="GO:0005743">
    <property type="term" value="C:mitochondrial inner membrane"/>
    <property type="evidence" value="ECO:0007669"/>
    <property type="project" value="UniProtKB-SubCell"/>
</dbReference>
<dbReference type="AlphaFoldDB" id="A0A1W0X956"/>
<evidence type="ECO:0000256" key="13">
    <source>
        <dbReference type="ARBA" id="ARBA00048778"/>
    </source>
</evidence>
<evidence type="ECO:0000256" key="10">
    <source>
        <dbReference type="ARBA" id="ARBA00023128"/>
    </source>
</evidence>
<evidence type="ECO:0000256" key="6">
    <source>
        <dbReference type="ARBA" id="ARBA00022792"/>
    </source>
</evidence>
<dbReference type="SUPFAM" id="SSF52540">
    <property type="entry name" value="P-loop containing nucleoside triphosphate hydrolases"/>
    <property type="match status" value="1"/>
</dbReference>
<keyword evidence="11" id="KW-0472">Membrane</keyword>
<evidence type="ECO:0000256" key="11">
    <source>
        <dbReference type="ARBA" id="ARBA00023136"/>
    </source>
</evidence>
<dbReference type="PROSITE" id="PS00674">
    <property type="entry name" value="AAA"/>
    <property type="match status" value="1"/>
</dbReference>
<dbReference type="InterPro" id="IPR014851">
    <property type="entry name" value="BCS1_N"/>
</dbReference>
<keyword evidence="5 14" id="KW-0547">Nucleotide-binding</keyword>
<dbReference type="PANTHER" id="PTHR23070">
    <property type="entry name" value="BCS1 AAA-TYPE ATPASE"/>
    <property type="match status" value="1"/>
</dbReference>
<dbReference type="GO" id="GO:0005524">
    <property type="term" value="F:ATP binding"/>
    <property type="evidence" value="ECO:0007669"/>
    <property type="project" value="UniProtKB-KW"/>
</dbReference>
<dbReference type="SMART" id="SM01024">
    <property type="entry name" value="BCS1_N"/>
    <property type="match status" value="1"/>
</dbReference>
<dbReference type="InterPro" id="IPR003593">
    <property type="entry name" value="AAA+_ATPase"/>
</dbReference>
<accession>A0A1W0X956</accession>
<evidence type="ECO:0000256" key="5">
    <source>
        <dbReference type="ARBA" id="ARBA00022741"/>
    </source>
</evidence>
<name>A0A1W0X956_HYPEX</name>
<evidence type="ECO:0000256" key="4">
    <source>
        <dbReference type="ARBA" id="ARBA00022692"/>
    </source>
</evidence>
<evidence type="ECO:0000313" key="17">
    <source>
        <dbReference type="EMBL" id="OQV24057.1"/>
    </source>
</evidence>
<sequence length="448" mass="49736">MIGLADPAEVSSSRRTLTFQEASAGGLLAVLFPYIQKVILYVFDFNVTEYVTGLFDADSILGKMFDGNSAPAPGWASSRLEIPSADSSYWDVLEFVHEKQMKNPKHLSLSTDTRQAPSGKYETFHDFIPSVGTHKFRFQGKKFQIERKQDEKLAEPYSAKRLENLVLTASGSNTSIFNDMLVQASGTTAAEANANAPLSSVVLADGVSETILADIQDFIDSANWYTEFGVPYRRGYLLYGPPGTGKTSFISAVAGNFNLNVCILSLSDKSLTDEILNRMMVEAPEDSLILLEDIDAAFGNRDDNIASGSKLGEESKTSSVTSSTAFEGMNRLTFSGLLNALDGVASSEGRILFMTTNYVDRLDPALIRPGRVDKRQYIGYADESQVERMFRRFRRNAEDDEVKRFVREVFDRPERPDISLAQLQGLFLRYKNNPDAIFSGLSMLYDEK</sequence>
<dbReference type="Pfam" id="PF00004">
    <property type="entry name" value="AAA"/>
    <property type="match status" value="1"/>
</dbReference>
<dbReference type="SMART" id="SM00382">
    <property type="entry name" value="AAA"/>
    <property type="match status" value="1"/>
</dbReference>
<keyword evidence="8 14" id="KW-0067">ATP-binding</keyword>
<evidence type="ECO:0000259" key="15">
    <source>
        <dbReference type="SMART" id="SM00382"/>
    </source>
</evidence>
<comment type="caution">
    <text evidence="17">The sequence shown here is derived from an EMBL/GenBank/DDBJ whole genome shotgun (WGS) entry which is preliminary data.</text>
</comment>
<dbReference type="EMBL" id="MTYJ01000008">
    <property type="protein sequence ID" value="OQV24057.1"/>
    <property type="molecule type" value="Genomic_DNA"/>
</dbReference>
<dbReference type="InterPro" id="IPR027417">
    <property type="entry name" value="P-loop_NTPase"/>
</dbReference>
<organism evidence="17 18">
    <name type="scientific">Hypsibius exemplaris</name>
    <name type="common">Freshwater tardigrade</name>
    <dbReference type="NCBI Taxonomy" id="2072580"/>
    <lineage>
        <taxon>Eukaryota</taxon>
        <taxon>Metazoa</taxon>
        <taxon>Ecdysozoa</taxon>
        <taxon>Tardigrada</taxon>
        <taxon>Eutardigrada</taxon>
        <taxon>Parachela</taxon>
        <taxon>Hypsibioidea</taxon>
        <taxon>Hypsibiidae</taxon>
        <taxon>Hypsibius</taxon>
    </lineage>
</organism>
<evidence type="ECO:0000256" key="3">
    <source>
        <dbReference type="ARBA" id="ARBA00016942"/>
    </source>
</evidence>
<keyword evidence="18" id="KW-1185">Reference proteome</keyword>
<evidence type="ECO:0000256" key="12">
    <source>
        <dbReference type="ARBA" id="ARBA00032816"/>
    </source>
</evidence>
<reference evidence="18" key="1">
    <citation type="submission" date="2017-01" db="EMBL/GenBank/DDBJ databases">
        <title>Comparative genomics of anhydrobiosis in the tardigrade Hypsibius dujardini.</title>
        <authorList>
            <person name="Yoshida Y."/>
            <person name="Koutsovoulos G."/>
            <person name="Laetsch D."/>
            <person name="Stevens L."/>
            <person name="Kumar S."/>
            <person name="Horikawa D."/>
            <person name="Ishino K."/>
            <person name="Komine S."/>
            <person name="Tomita M."/>
            <person name="Blaxter M."/>
            <person name="Arakawa K."/>
        </authorList>
    </citation>
    <scope>NUCLEOTIDE SEQUENCE [LARGE SCALE GENOMIC DNA]</scope>
    <source>
        <strain evidence="18">Z151</strain>
    </source>
</reference>